<evidence type="ECO:0000313" key="2">
    <source>
        <dbReference type="EMBL" id="KAF2248146.1"/>
    </source>
</evidence>
<feature type="signal peptide" evidence="1">
    <location>
        <begin position="1"/>
        <end position="37"/>
    </location>
</feature>
<accession>A0A6A6ICK6</accession>
<sequence length="127" mass="13588">MPTLLAQLPVRRLCPSMGRSRLVFLAWCLSLQARCSGLVSVRCLCRGTGDRFRIGAVFAVMEGAAVRASFWAHCSDSKLGHATGKALYCQRLFFCFSNMAGNGGSFFSAPLTFVIRTLCSSGAAAPA</sequence>
<evidence type="ECO:0000313" key="3">
    <source>
        <dbReference type="Proteomes" id="UP000800094"/>
    </source>
</evidence>
<dbReference type="Proteomes" id="UP000800094">
    <property type="component" value="Unassembled WGS sequence"/>
</dbReference>
<keyword evidence="3" id="KW-1185">Reference proteome</keyword>
<evidence type="ECO:0008006" key="4">
    <source>
        <dbReference type="Google" id="ProtNLM"/>
    </source>
</evidence>
<feature type="chain" id="PRO_5025455072" description="Secreted protein" evidence="1">
    <location>
        <begin position="38"/>
        <end position="127"/>
    </location>
</feature>
<evidence type="ECO:0000256" key="1">
    <source>
        <dbReference type="SAM" id="SignalP"/>
    </source>
</evidence>
<gene>
    <name evidence="2" type="ORF">BU26DRAFT_327959</name>
</gene>
<dbReference type="AlphaFoldDB" id="A0A6A6ICK6"/>
<proteinExistence type="predicted"/>
<keyword evidence="1" id="KW-0732">Signal</keyword>
<organism evidence="2 3">
    <name type="scientific">Trematosphaeria pertusa</name>
    <dbReference type="NCBI Taxonomy" id="390896"/>
    <lineage>
        <taxon>Eukaryota</taxon>
        <taxon>Fungi</taxon>
        <taxon>Dikarya</taxon>
        <taxon>Ascomycota</taxon>
        <taxon>Pezizomycotina</taxon>
        <taxon>Dothideomycetes</taxon>
        <taxon>Pleosporomycetidae</taxon>
        <taxon>Pleosporales</taxon>
        <taxon>Massarineae</taxon>
        <taxon>Trematosphaeriaceae</taxon>
        <taxon>Trematosphaeria</taxon>
    </lineage>
</organism>
<dbReference type="RefSeq" id="XP_033683150.1">
    <property type="nucleotide sequence ID" value="XM_033822144.1"/>
</dbReference>
<name>A0A6A6ICK6_9PLEO</name>
<dbReference type="GeneID" id="54575474"/>
<dbReference type="EMBL" id="ML987196">
    <property type="protein sequence ID" value="KAF2248146.1"/>
    <property type="molecule type" value="Genomic_DNA"/>
</dbReference>
<protein>
    <recommendedName>
        <fullName evidence="4">Secreted protein</fullName>
    </recommendedName>
</protein>
<reference evidence="2" key="1">
    <citation type="journal article" date="2020" name="Stud. Mycol.">
        <title>101 Dothideomycetes genomes: a test case for predicting lifestyles and emergence of pathogens.</title>
        <authorList>
            <person name="Haridas S."/>
            <person name="Albert R."/>
            <person name="Binder M."/>
            <person name="Bloem J."/>
            <person name="Labutti K."/>
            <person name="Salamov A."/>
            <person name="Andreopoulos B."/>
            <person name="Baker S."/>
            <person name="Barry K."/>
            <person name="Bills G."/>
            <person name="Bluhm B."/>
            <person name="Cannon C."/>
            <person name="Castanera R."/>
            <person name="Culley D."/>
            <person name="Daum C."/>
            <person name="Ezra D."/>
            <person name="Gonzalez J."/>
            <person name="Henrissat B."/>
            <person name="Kuo A."/>
            <person name="Liang C."/>
            <person name="Lipzen A."/>
            <person name="Lutzoni F."/>
            <person name="Magnuson J."/>
            <person name="Mondo S."/>
            <person name="Nolan M."/>
            <person name="Ohm R."/>
            <person name="Pangilinan J."/>
            <person name="Park H.-J."/>
            <person name="Ramirez L."/>
            <person name="Alfaro M."/>
            <person name="Sun H."/>
            <person name="Tritt A."/>
            <person name="Yoshinaga Y."/>
            <person name="Zwiers L.-H."/>
            <person name="Turgeon B."/>
            <person name="Goodwin S."/>
            <person name="Spatafora J."/>
            <person name="Crous P."/>
            <person name="Grigoriev I."/>
        </authorList>
    </citation>
    <scope>NUCLEOTIDE SEQUENCE</scope>
    <source>
        <strain evidence="2">CBS 122368</strain>
    </source>
</reference>